<proteinExistence type="predicted"/>
<feature type="region of interest" description="Disordered" evidence="1">
    <location>
        <begin position="1"/>
        <end position="109"/>
    </location>
</feature>
<organism evidence="2 3">
    <name type="scientific">Pleurodeles waltl</name>
    <name type="common">Iberian ribbed newt</name>
    <dbReference type="NCBI Taxonomy" id="8319"/>
    <lineage>
        <taxon>Eukaryota</taxon>
        <taxon>Metazoa</taxon>
        <taxon>Chordata</taxon>
        <taxon>Craniata</taxon>
        <taxon>Vertebrata</taxon>
        <taxon>Euteleostomi</taxon>
        <taxon>Amphibia</taxon>
        <taxon>Batrachia</taxon>
        <taxon>Caudata</taxon>
        <taxon>Salamandroidea</taxon>
        <taxon>Salamandridae</taxon>
        <taxon>Pleurodelinae</taxon>
        <taxon>Pleurodeles</taxon>
    </lineage>
</organism>
<accession>A0AAV7KRM3</accession>
<keyword evidence="3" id="KW-1185">Reference proteome</keyword>
<evidence type="ECO:0000256" key="1">
    <source>
        <dbReference type="SAM" id="MobiDB-lite"/>
    </source>
</evidence>
<feature type="compositionally biased region" description="Basic and acidic residues" evidence="1">
    <location>
        <begin position="14"/>
        <end position="52"/>
    </location>
</feature>
<dbReference type="Proteomes" id="UP001066276">
    <property type="component" value="Chromosome 12"/>
</dbReference>
<name>A0AAV7KRM3_PLEWA</name>
<dbReference type="EMBL" id="JANPWB010000016">
    <property type="protein sequence ID" value="KAJ1081852.1"/>
    <property type="molecule type" value="Genomic_DNA"/>
</dbReference>
<evidence type="ECO:0000313" key="2">
    <source>
        <dbReference type="EMBL" id="KAJ1081852.1"/>
    </source>
</evidence>
<reference evidence="2" key="1">
    <citation type="journal article" date="2022" name="bioRxiv">
        <title>Sequencing and chromosome-scale assembly of the giantPleurodeles waltlgenome.</title>
        <authorList>
            <person name="Brown T."/>
            <person name="Elewa A."/>
            <person name="Iarovenko S."/>
            <person name="Subramanian E."/>
            <person name="Araus A.J."/>
            <person name="Petzold A."/>
            <person name="Susuki M."/>
            <person name="Suzuki K.-i.T."/>
            <person name="Hayashi T."/>
            <person name="Toyoda A."/>
            <person name="Oliveira C."/>
            <person name="Osipova E."/>
            <person name="Leigh N.D."/>
            <person name="Simon A."/>
            <person name="Yun M.H."/>
        </authorList>
    </citation>
    <scope>NUCLEOTIDE SEQUENCE</scope>
    <source>
        <strain evidence="2">20211129_DDA</strain>
        <tissue evidence="2">Liver</tissue>
    </source>
</reference>
<comment type="caution">
    <text evidence="2">The sequence shown here is derived from an EMBL/GenBank/DDBJ whole genome shotgun (WGS) entry which is preliminary data.</text>
</comment>
<protein>
    <submittedName>
        <fullName evidence="2">Uncharacterized protein</fullName>
    </submittedName>
</protein>
<gene>
    <name evidence="2" type="ORF">NDU88_002025</name>
</gene>
<feature type="compositionally biased region" description="Basic and acidic residues" evidence="1">
    <location>
        <begin position="64"/>
        <end position="109"/>
    </location>
</feature>
<dbReference type="AlphaFoldDB" id="A0AAV7KRM3"/>
<evidence type="ECO:0000313" key="3">
    <source>
        <dbReference type="Proteomes" id="UP001066276"/>
    </source>
</evidence>
<sequence length="109" mass="12723">MVDPLVPVTRWRGAAKDKAMKISTRERWAPEHETQSEYRTERGSRSAEREDTGQPSSEEEAAEEREPTEAKSREGENHGRATEDHYVLEADIKMPRKKEELKYNLRDPR</sequence>